<proteinExistence type="predicted"/>
<feature type="region of interest" description="Disordered" evidence="1">
    <location>
        <begin position="77"/>
        <end position="154"/>
    </location>
</feature>
<dbReference type="Proteomes" id="UP000023758">
    <property type="component" value="Unassembled WGS sequence"/>
</dbReference>
<reference evidence="2" key="1">
    <citation type="submission" date="2014-02" db="EMBL/GenBank/DDBJ databases">
        <title>The Genome Sequence of Trichophyton rubrum (morphotype fischeri) CBS 288.86.</title>
        <authorList>
            <consortium name="The Broad Institute Genomics Platform"/>
            <person name="Cuomo C.A."/>
            <person name="White T.C."/>
            <person name="Graser Y."/>
            <person name="Martinez-Rossi N."/>
            <person name="Heitman J."/>
            <person name="Young S.K."/>
            <person name="Zeng Q."/>
            <person name="Gargeya S."/>
            <person name="Abouelleil A."/>
            <person name="Alvarado L."/>
            <person name="Chapman S.B."/>
            <person name="Gainer-Dewar J."/>
            <person name="Goldberg J."/>
            <person name="Griggs A."/>
            <person name="Gujja S."/>
            <person name="Hansen M."/>
            <person name="Howarth C."/>
            <person name="Imamovic A."/>
            <person name="Larimer J."/>
            <person name="Martinez D."/>
            <person name="Murphy C."/>
            <person name="Pearson M.D."/>
            <person name="Persinoti G."/>
            <person name="Poon T."/>
            <person name="Priest M."/>
            <person name="Roberts A.D."/>
            <person name="Saif S."/>
            <person name="Shea T.D."/>
            <person name="Sykes S.N."/>
            <person name="Wortman J."/>
            <person name="Nusbaum C."/>
            <person name="Birren B."/>
        </authorList>
    </citation>
    <scope>NUCLEOTIDE SEQUENCE [LARGE SCALE GENOMIC DNA]</scope>
    <source>
        <strain evidence="2">CBS 288.86</strain>
    </source>
</reference>
<sequence length="180" mass="20076">MAPIKQGYFQLSTSRISPLSRLLLLLPFSLLIFAIIRRVQGRKMASSEDSSAKKYSRAIDISNHTGEKLQVRLSIEEASLPNSQDPPAMAGESNSGHLEAPSLSNSGPPQPFDITNLPLPTAAKEMKNHTTTLSEREFTQPESSSVHPEAPRLQKEAVQIFRDVGSKSRKDWRRKVLQYH</sequence>
<organism evidence="2">
    <name type="scientific">Trichophyton rubrum CBS 288.86</name>
    <dbReference type="NCBI Taxonomy" id="1215330"/>
    <lineage>
        <taxon>Eukaryota</taxon>
        <taxon>Fungi</taxon>
        <taxon>Dikarya</taxon>
        <taxon>Ascomycota</taxon>
        <taxon>Pezizomycotina</taxon>
        <taxon>Eurotiomycetes</taxon>
        <taxon>Eurotiomycetidae</taxon>
        <taxon>Onygenales</taxon>
        <taxon>Arthrodermataceae</taxon>
        <taxon>Trichophyton</taxon>
    </lineage>
</organism>
<protein>
    <submittedName>
        <fullName evidence="2">Uncharacterized protein</fullName>
    </submittedName>
</protein>
<accession>A0A022WFQ5</accession>
<dbReference type="EMBL" id="KK207704">
    <property type="protein sequence ID" value="EZF56976.1"/>
    <property type="molecule type" value="Genomic_DNA"/>
</dbReference>
<name>A0A022WFQ5_TRIRU</name>
<dbReference type="AlphaFoldDB" id="A0A022WFQ5"/>
<feature type="compositionally biased region" description="Basic and acidic residues" evidence="1">
    <location>
        <begin position="124"/>
        <end position="139"/>
    </location>
</feature>
<feature type="compositionally biased region" description="Polar residues" evidence="1">
    <location>
        <begin position="92"/>
        <end position="107"/>
    </location>
</feature>
<dbReference type="OrthoDB" id="4171779at2759"/>
<evidence type="ECO:0000256" key="1">
    <source>
        <dbReference type="SAM" id="MobiDB-lite"/>
    </source>
</evidence>
<dbReference type="HOGENOM" id="CLU_128371_0_0_1"/>
<evidence type="ECO:0000313" key="2">
    <source>
        <dbReference type="EMBL" id="EZF56976.1"/>
    </source>
</evidence>
<gene>
    <name evidence="2" type="ORF">H103_00711</name>
</gene>